<keyword evidence="2" id="KW-0805">Transcription regulation</keyword>
<dbReference type="InterPro" id="IPR005119">
    <property type="entry name" value="LysR_subst-bd"/>
</dbReference>
<dbReference type="AlphaFoldDB" id="A0A1Q9G6Z4"/>
<keyword evidence="7" id="KW-1185">Reference proteome</keyword>
<dbReference type="Pfam" id="PF00126">
    <property type="entry name" value="HTH_1"/>
    <property type="match status" value="1"/>
</dbReference>
<evidence type="ECO:0000256" key="4">
    <source>
        <dbReference type="ARBA" id="ARBA00023163"/>
    </source>
</evidence>
<dbReference type="GO" id="GO:0000976">
    <property type="term" value="F:transcription cis-regulatory region binding"/>
    <property type="evidence" value="ECO:0007669"/>
    <property type="project" value="TreeGrafter"/>
</dbReference>
<dbReference type="SUPFAM" id="SSF46785">
    <property type="entry name" value="Winged helix' DNA-binding domain"/>
    <property type="match status" value="1"/>
</dbReference>
<keyword evidence="4" id="KW-0804">Transcription</keyword>
<dbReference type="Proteomes" id="UP000186905">
    <property type="component" value="Unassembled WGS sequence"/>
</dbReference>
<evidence type="ECO:0000256" key="2">
    <source>
        <dbReference type="ARBA" id="ARBA00023015"/>
    </source>
</evidence>
<dbReference type="RefSeq" id="WP_075768064.1">
    <property type="nucleotide sequence ID" value="NZ_MJIL01000099.1"/>
</dbReference>
<accession>A0A1Q9G6Z4</accession>
<dbReference type="OrthoDB" id="196624at2"/>
<evidence type="ECO:0000259" key="5">
    <source>
        <dbReference type="PROSITE" id="PS50931"/>
    </source>
</evidence>
<protein>
    <submittedName>
        <fullName evidence="6">Transcriptional regulator</fullName>
    </submittedName>
</protein>
<dbReference type="InterPro" id="IPR036390">
    <property type="entry name" value="WH_DNA-bd_sf"/>
</dbReference>
<comment type="similarity">
    <text evidence="1">Belongs to the LysR transcriptional regulatory family.</text>
</comment>
<reference evidence="6 7" key="1">
    <citation type="submission" date="2016-09" db="EMBL/GenBank/DDBJ databases">
        <title>Photobacterium proteolyticum sp. nov. a protease producing bacterium isolated from ocean sediments of Laizhou Bay.</title>
        <authorList>
            <person name="Li Y."/>
        </authorList>
    </citation>
    <scope>NUCLEOTIDE SEQUENCE [LARGE SCALE GENOMIC DNA]</scope>
    <source>
        <strain evidence="6 7">13-12</strain>
    </source>
</reference>
<dbReference type="EMBL" id="MJIL01000099">
    <property type="protein sequence ID" value="OLQ70064.1"/>
    <property type="molecule type" value="Genomic_DNA"/>
</dbReference>
<dbReference type="GO" id="GO:0003700">
    <property type="term" value="F:DNA-binding transcription factor activity"/>
    <property type="evidence" value="ECO:0007669"/>
    <property type="project" value="InterPro"/>
</dbReference>
<dbReference type="InterPro" id="IPR036388">
    <property type="entry name" value="WH-like_DNA-bd_sf"/>
</dbReference>
<dbReference type="PROSITE" id="PS50931">
    <property type="entry name" value="HTH_LYSR"/>
    <property type="match status" value="1"/>
</dbReference>
<keyword evidence="3" id="KW-0238">DNA-binding</keyword>
<comment type="caution">
    <text evidence="6">The sequence shown here is derived from an EMBL/GenBank/DDBJ whole genome shotgun (WGS) entry which is preliminary data.</text>
</comment>
<dbReference type="STRING" id="1903952.BIT28_11055"/>
<evidence type="ECO:0000256" key="1">
    <source>
        <dbReference type="ARBA" id="ARBA00009437"/>
    </source>
</evidence>
<evidence type="ECO:0000313" key="7">
    <source>
        <dbReference type="Proteomes" id="UP000186905"/>
    </source>
</evidence>
<evidence type="ECO:0000313" key="6">
    <source>
        <dbReference type="EMBL" id="OLQ70064.1"/>
    </source>
</evidence>
<feature type="domain" description="HTH lysR-type" evidence="5">
    <location>
        <begin position="1"/>
        <end position="59"/>
    </location>
</feature>
<dbReference type="CDD" id="cd05466">
    <property type="entry name" value="PBP2_LTTR_substrate"/>
    <property type="match status" value="1"/>
</dbReference>
<dbReference type="SUPFAM" id="SSF53850">
    <property type="entry name" value="Periplasmic binding protein-like II"/>
    <property type="match status" value="1"/>
</dbReference>
<dbReference type="Pfam" id="PF03466">
    <property type="entry name" value="LysR_substrate"/>
    <property type="match status" value="1"/>
</dbReference>
<gene>
    <name evidence="6" type="ORF">BIT28_11055</name>
</gene>
<dbReference type="FunFam" id="1.10.10.10:FF:000001">
    <property type="entry name" value="LysR family transcriptional regulator"/>
    <property type="match status" value="1"/>
</dbReference>
<dbReference type="PANTHER" id="PTHR30126:SF91">
    <property type="entry name" value="LYSR FAMILY TRANSCRIPTIONAL REGULATOR"/>
    <property type="match status" value="1"/>
</dbReference>
<dbReference type="InterPro" id="IPR000847">
    <property type="entry name" value="LysR_HTH_N"/>
</dbReference>
<dbReference type="Gene3D" id="1.10.10.10">
    <property type="entry name" value="Winged helix-like DNA-binding domain superfamily/Winged helix DNA-binding domain"/>
    <property type="match status" value="1"/>
</dbReference>
<sequence>MYNLDQLNMFVTAAKLGSFSACARKLGKVQSAVSQGISNLEIDLDVTLFDRSTRKPSLTNEGKHLLTFAEAILQQAYELESAAKALTNNEETQLTLAIEDSLQVARFYKIIDDFSHRFPATSLNIMTMSSSDIIQYVVAGKANIGVILSDMTFLKETDICYIGNLSFVPVVCKTHPLASLKSVTPADLIPHRQLMIRGTNGVHQAHLQPVSSQIWYGNDYRALLKSVEMGLGWTYMPKHLVEQDVSCQLHILPVTFDYKDWSVPIEYITPKDCSMGPAAKWLCQAINTLLD</sequence>
<evidence type="ECO:0000256" key="3">
    <source>
        <dbReference type="ARBA" id="ARBA00023125"/>
    </source>
</evidence>
<dbReference type="Gene3D" id="3.40.190.290">
    <property type="match status" value="1"/>
</dbReference>
<dbReference type="PANTHER" id="PTHR30126">
    <property type="entry name" value="HTH-TYPE TRANSCRIPTIONAL REGULATOR"/>
    <property type="match status" value="1"/>
</dbReference>
<name>A0A1Q9G6Z4_9GAMM</name>
<proteinExistence type="inferred from homology"/>
<organism evidence="6 7">
    <name type="scientific">Photobacterium proteolyticum</name>
    <dbReference type="NCBI Taxonomy" id="1903952"/>
    <lineage>
        <taxon>Bacteria</taxon>
        <taxon>Pseudomonadati</taxon>
        <taxon>Pseudomonadota</taxon>
        <taxon>Gammaproteobacteria</taxon>
        <taxon>Vibrionales</taxon>
        <taxon>Vibrionaceae</taxon>
        <taxon>Photobacterium</taxon>
    </lineage>
</organism>